<feature type="transmembrane region" description="Helical" evidence="1">
    <location>
        <begin position="20"/>
        <end position="40"/>
    </location>
</feature>
<accession>A0A371DZ02</accession>
<dbReference type="InterPro" id="IPR036397">
    <property type="entry name" value="RNaseH_sf"/>
</dbReference>
<comment type="caution">
    <text evidence="2">The sequence shown here is derived from an EMBL/GenBank/DDBJ whole genome shotgun (WGS) entry which is preliminary data.</text>
</comment>
<dbReference type="Gene3D" id="3.30.420.10">
    <property type="entry name" value="Ribonuclease H-like superfamily/Ribonuclease H"/>
    <property type="match status" value="1"/>
</dbReference>
<evidence type="ECO:0000313" key="3">
    <source>
        <dbReference type="Proteomes" id="UP000257109"/>
    </source>
</evidence>
<evidence type="ECO:0000313" key="2">
    <source>
        <dbReference type="EMBL" id="RDX57792.1"/>
    </source>
</evidence>
<protein>
    <recommendedName>
        <fullName evidence="4">Integrase catalytic domain-containing protein</fullName>
    </recommendedName>
</protein>
<dbReference type="Proteomes" id="UP000257109">
    <property type="component" value="Unassembled WGS sequence"/>
</dbReference>
<dbReference type="SUPFAM" id="SSF53098">
    <property type="entry name" value="Ribonuclease H-like"/>
    <property type="match status" value="1"/>
</dbReference>
<sequence length="156" mass="17842">MRQMPKICKSSQLTTRVVALYYITLVVLGVDILGPFPAALGQVKYLIVIEAEPIATISTERINCFYWKKTICQFGLPAKIVSDNRTQFTSRTTVNFCTQLKIKQLFTSMLVKRKLAAQAIHLGVPPMYIYQLTPRWEANLKRVTCTPGREQERMNK</sequence>
<dbReference type="GO" id="GO:0003676">
    <property type="term" value="F:nucleic acid binding"/>
    <property type="evidence" value="ECO:0007669"/>
    <property type="project" value="InterPro"/>
</dbReference>
<proteinExistence type="predicted"/>
<dbReference type="InterPro" id="IPR012337">
    <property type="entry name" value="RNaseH-like_sf"/>
</dbReference>
<name>A0A371DZ02_MUCPR</name>
<evidence type="ECO:0008006" key="4">
    <source>
        <dbReference type="Google" id="ProtNLM"/>
    </source>
</evidence>
<keyword evidence="1" id="KW-1133">Transmembrane helix</keyword>
<gene>
    <name evidence="2" type="ORF">CR513_62941</name>
</gene>
<keyword evidence="1" id="KW-0472">Membrane</keyword>
<dbReference type="AlphaFoldDB" id="A0A371DZ02"/>
<dbReference type="OrthoDB" id="1433105at2759"/>
<feature type="non-terminal residue" evidence="2">
    <location>
        <position position="1"/>
    </location>
</feature>
<keyword evidence="1" id="KW-0812">Transmembrane</keyword>
<organism evidence="2 3">
    <name type="scientific">Mucuna pruriens</name>
    <name type="common">Velvet bean</name>
    <name type="synonym">Dolichos pruriens</name>
    <dbReference type="NCBI Taxonomy" id="157652"/>
    <lineage>
        <taxon>Eukaryota</taxon>
        <taxon>Viridiplantae</taxon>
        <taxon>Streptophyta</taxon>
        <taxon>Embryophyta</taxon>
        <taxon>Tracheophyta</taxon>
        <taxon>Spermatophyta</taxon>
        <taxon>Magnoliopsida</taxon>
        <taxon>eudicotyledons</taxon>
        <taxon>Gunneridae</taxon>
        <taxon>Pentapetalae</taxon>
        <taxon>rosids</taxon>
        <taxon>fabids</taxon>
        <taxon>Fabales</taxon>
        <taxon>Fabaceae</taxon>
        <taxon>Papilionoideae</taxon>
        <taxon>50 kb inversion clade</taxon>
        <taxon>NPAAA clade</taxon>
        <taxon>indigoferoid/millettioid clade</taxon>
        <taxon>Phaseoleae</taxon>
        <taxon>Mucuna</taxon>
    </lineage>
</organism>
<evidence type="ECO:0000256" key="1">
    <source>
        <dbReference type="SAM" id="Phobius"/>
    </source>
</evidence>
<keyword evidence="3" id="KW-1185">Reference proteome</keyword>
<dbReference type="EMBL" id="QJKJ01018181">
    <property type="protein sequence ID" value="RDX57792.1"/>
    <property type="molecule type" value="Genomic_DNA"/>
</dbReference>
<reference evidence="2" key="1">
    <citation type="submission" date="2018-05" db="EMBL/GenBank/DDBJ databases">
        <title>Draft genome of Mucuna pruriens seed.</title>
        <authorList>
            <person name="Nnadi N.E."/>
            <person name="Vos R."/>
            <person name="Hasami M.H."/>
            <person name="Devisetty U.K."/>
            <person name="Aguiy J.C."/>
        </authorList>
    </citation>
    <scope>NUCLEOTIDE SEQUENCE [LARGE SCALE GENOMIC DNA]</scope>
    <source>
        <strain evidence="2">JCA_2017</strain>
    </source>
</reference>